<dbReference type="EMBL" id="SJPN01000020">
    <property type="protein sequence ID" value="TWT89592.1"/>
    <property type="molecule type" value="Genomic_DNA"/>
</dbReference>
<name>A0A5C5ZQ09_9BACT</name>
<dbReference type="Proteomes" id="UP000320176">
    <property type="component" value="Unassembled WGS sequence"/>
</dbReference>
<reference evidence="1 2" key="1">
    <citation type="submission" date="2019-02" db="EMBL/GenBank/DDBJ databases">
        <title>Deep-cultivation of Planctomycetes and their phenomic and genomic characterization uncovers novel biology.</title>
        <authorList>
            <person name="Wiegand S."/>
            <person name="Jogler M."/>
            <person name="Boedeker C."/>
            <person name="Pinto D."/>
            <person name="Vollmers J."/>
            <person name="Rivas-Marin E."/>
            <person name="Kohn T."/>
            <person name="Peeters S.H."/>
            <person name="Heuer A."/>
            <person name="Rast P."/>
            <person name="Oberbeckmann S."/>
            <person name="Bunk B."/>
            <person name="Jeske O."/>
            <person name="Meyerdierks A."/>
            <person name="Storesund J.E."/>
            <person name="Kallscheuer N."/>
            <person name="Luecker S."/>
            <person name="Lage O.M."/>
            <person name="Pohl T."/>
            <person name="Merkel B.J."/>
            <person name="Hornburger P."/>
            <person name="Mueller R.-W."/>
            <person name="Bruemmer F."/>
            <person name="Labrenz M."/>
            <person name="Spormann A.M."/>
            <person name="Op Den Camp H."/>
            <person name="Overmann J."/>
            <person name="Amann R."/>
            <person name="Jetten M.S.M."/>
            <person name="Mascher T."/>
            <person name="Medema M.H."/>
            <person name="Devos D.P."/>
            <person name="Kaster A.-K."/>
            <person name="Ovreas L."/>
            <person name="Rohde M."/>
            <person name="Galperin M.Y."/>
            <person name="Jogler C."/>
        </authorList>
    </citation>
    <scope>NUCLEOTIDE SEQUENCE [LARGE SCALE GENOMIC DNA]</scope>
    <source>
        <strain evidence="1 2">Pla52n</strain>
    </source>
</reference>
<sequence>MVCMRVFCRSPVNSGRSAMGVFVSTRCHLLLCALLSVSVGTGCQNRTSNPPPRPDRDLTYDSDWSERNADIYRFLISKLDEPTPDRIYFITTTPMSEWGDDGDWATIPEVELSANPKASQYRPANEAHLADGHVLENGTDAKAWMMWFSVKRWISETEVEVEDGVWCCPLGGGASTITYEKIDGKWKVKDYGESWVS</sequence>
<evidence type="ECO:0000313" key="1">
    <source>
        <dbReference type="EMBL" id="TWT89592.1"/>
    </source>
</evidence>
<proteinExistence type="predicted"/>
<protein>
    <submittedName>
        <fullName evidence="1">Uncharacterized protein</fullName>
    </submittedName>
</protein>
<gene>
    <name evidence="1" type="ORF">Pla52n_67190</name>
</gene>
<comment type="caution">
    <text evidence="1">The sequence shown here is derived from an EMBL/GenBank/DDBJ whole genome shotgun (WGS) entry which is preliminary data.</text>
</comment>
<organism evidence="1 2">
    <name type="scientific">Stieleria varia</name>
    <dbReference type="NCBI Taxonomy" id="2528005"/>
    <lineage>
        <taxon>Bacteria</taxon>
        <taxon>Pseudomonadati</taxon>
        <taxon>Planctomycetota</taxon>
        <taxon>Planctomycetia</taxon>
        <taxon>Pirellulales</taxon>
        <taxon>Pirellulaceae</taxon>
        <taxon>Stieleria</taxon>
    </lineage>
</organism>
<keyword evidence="2" id="KW-1185">Reference proteome</keyword>
<accession>A0A5C5ZQ09</accession>
<evidence type="ECO:0000313" key="2">
    <source>
        <dbReference type="Proteomes" id="UP000320176"/>
    </source>
</evidence>
<dbReference type="AlphaFoldDB" id="A0A5C5ZQ09"/>